<evidence type="ECO:0000256" key="3">
    <source>
        <dbReference type="ARBA" id="ARBA00023242"/>
    </source>
</evidence>
<evidence type="ECO:0000256" key="4">
    <source>
        <dbReference type="PIRNR" id="PIRNR000777"/>
    </source>
</evidence>
<comment type="similarity">
    <text evidence="2 4">Belongs to the eukaryotic RPC7 RNA polymerase subunit family.</text>
</comment>
<feature type="region of interest" description="Disordered" evidence="5">
    <location>
        <begin position="162"/>
        <end position="279"/>
    </location>
</feature>
<comment type="function">
    <text evidence="4">DNA-dependent RNA polymerase catalyzes the transcription of DNA into RNA using the four ribonucleoside triphosphates as substrates. Specific peripheric component of RNA polymerase III which synthesizes small RNAs, such as 5S rRNA and tRNAs.</text>
</comment>
<dbReference type="EMBL" id="JARVKM010000070">
    <property type="protein sequence ID" value="KAK9771757.1"/>
    <property type="molecule type" value="Genomic_DNA"/>
</dbReference>
<gene>
    <name evidence="6" type="ORF">SCAR479_11545</name>
</gene>
<keyword evidence="7" id="KW-1185">Reference proteome</keyword>
<evidence type="ECO:0000256" key="5">
    <source>
        <dbReference type="SAM" id="MobiDB-lite"/>
    </source>
</evidence>
<evidence type="ECO:0000313" key="6">
    <source>
        <dbReference type="EMBL" id="KAK9771757.1"/>
    </source>
</evidence>
<dbReference type="PANTHER" id="PTHR15367">
    <property type="entry name" value="DNA-DIRECTED RNA POLYMERASE III"/>
    <property type="match status" value="1"/>
</dbReference>
<feature type="compositionally biased region" description="Gly residues" evidence="5">
    <location>
        <begin position="1"/>
        <end position="25"/>
    </location>
</feature>
<feature type="compositionally biased region" description="Acidic residues" evidence="5">
    <location>
        <begin position="222"/>
        <end position="279"/>
    </location>
</feature>
<keyword evidence="6" id="KW-0804">Transcription</keyword>
<evidence type="ECO:0000256" key="2">
    <source>
        <dbReference type="ARBA" id="ARBA00008352"/>
    </source>
</evidence>
<comment type="subunit">
    <text evidence="4">Component of the RNA polymerase III (Pol III) complex.</text>
</comment>
<reference evidence="6 7" key="1">
    <citation type="submission" date="2024-02" db="EMBL/GenBank/DDBJ databases">
        <title>First draft genome assembly of two strains of Seiridium cardinale.</title>
        <authorList>
            <person name="Emiliani G."/>
            <person name="Scali E."/>
        </authorList>
    </citation>
    <scope>NUCLEOTIDE SEQUENCE [LARGE SCALE GENOMIC DNA]</scope>
    <source>
        <strain evidence="6 7">BM-138-000479</strain>
    </source>
</reference>
<comment type="caution">
    <text evidence="6">The sequence shown here is derived from an EMBL/GenBank/DDBJ whole genome shotgun (WGS) entry which is preliminary data.</text>
</comment>
<evidence type="ECO:0000313" key="7">
    <source>
        <dbReference type="Proteomes" id="UP001465668"/>
    </source>
</evidence>
<proteinExistence type="inferred from homology"/>
<evidence type="ECO:0000256" key="1">
    <source>
        <dbReference type="ARBA" id="ARBA00004123"/>
    </source>
</evidence>
<keyword evidence="3 4" id="KW-0539">Nucleus</keyword>
<dbReference type="Proteomes" id="UP001465668">
    <property type="component" value="Unassembled WGS sequence"/>
</dbReference>
<accession>A0ABR2XDM3</accession>
<name>A0ABR2XDM3_9PEZI</name>
<dbReference type="GO" id="GO:0000428">
    <property type="term" value="C:DNA-directed RNA polymerase complex"/>
    <property type="evidence" value="ECO:0007669"/>
    <property type="project" value="UniProtKB-KW"/>
</dbReference>
<keyword evidence="6" id="KW-0240">DNA-directed RNA polymerase</keyword>
<comment type="subcellular location">
    <subcellularLocation>
        <location evidence="1 4">Nucleus</location>
    </subcellularLocation>
</comment>
<dbReference type="PANTHER" id="PTHR15367:SF2">
    <property type="entry name" value="DNA-DIRECTED RNA POLYMERASE III SUBUNIT"/>
    <property type="match status" value="1"/>
</dbReference>
<feature type="compositionally biased region" description="Basic and acidic residues" evidence="5">
    <location>
        <begin position="197"/>
        <end position="221"/>
    </location>
</feature>
<organism evidence="6 7">
    <name type="scientific">Seiridium cardinale</name>
    <dbReference type="NCBI Taxonomy" id="138064"/>
    <lineage>
        <taxon>Eukaryota</taxon>
        <taxon>Fungi</taxon>
        <taxon>Dikarya</taxon>
        <taxon>Ascomycota</taxon>
        <taxon>Pezizomycotina</taxon>
        <taxon>Sordariomycetes</taxon>
        <taxon>Xylariomycetidae</taxon>
        <taxon>Amphisphaeriales</taxon>
        <taxon>Sporocadaceae</taxon>
        <taxon>Seiridium</taxon>
    </lineage>
</organism>
<dbReference type="PIRSF" id="PIRSF000777">
    <property type="entry name" value="RNA_polIII_C31"/>
    <property type="match status" value="1"/>
</dbReference>
<protein>
    <recommendedName>
        <fullName evidence="4">DNA-directed RNA polymerase III subunit</fullName>
    </recommendedName>
</protein>
<dbReference type="Pfam" id="PF11705">
    <property type="entry name" value="RNA_pol_3_Rpc31"/>
    <property type="match status" value="1"/>
</dbReference>
<dbReference type="InterPro" id="IPR024661">
    <property type="entry name" value="RNA_pol_III_Rpc31"/>
</dbReference>
<sequence length="279" mass="30999">MAARGGRGGGRGGRGGARGGKGGSSGLPWEYDPTIISDQPQETYPKTYRPPLASSFPLTHSESRSVRYFVKLRRDFHNSPLYTHKHLASEAAGASSRIEDPVSKTYGQEQVNERYGIKSKATVDPFTAVPMFTHQFVSETRTMPYLRGRTFYHDLFPEELWPTLDGKDGGPAKDALSKSSKRKSMAGDDPLDDEDEFAVRKRPETDEERRRRIEEAATGRENEDDVADEDPDDEEAEMSQADDDFEDDEDGGDYDAEQYFENGDDDVEDDGGGGGGDEY</sequence>
<feature type="region of interest" description="Disordered" evidence="5">
    <location>
        <begin position="1"/>
        <end position="56"/>
    </location>
</feature>